<accession>A0A238VF73</accession>
<keyword evidence="3" id="KW-1185">Reference proteome</keyword>
<dbReference type="EMBL" id="FZNN01000002">
    <property type="protein sequence ID" value="SNR32727.1"/>
    <property type="molecule type" value="Genomic_DNA"/>
</dbReference>
<evidence type="ECO:0000313" key="3">
    <source>
        <dbReference type="Proteomes" id="UP000198417"/>
    </source>
</evidence>
<name>A0A238VF73_9RHOB</name>
<dbReference type="Proteomes" id="UP000198417">
    <property type="component" value="Unassembled WGS sequence"/>
</dbReference>
<proteinExistence type="predicted"/>
<dbReference type="AlphaFoldDB" id="A0A238VF73"/>
<sequence>MHRHSDRQRLGIGLLSTPPGAEAPRRVTPPRLVSVRLIETLRRFFQRRKPMAKLGWVWARSR</sequence>
<evidence type="ECO:0000256" key="1">
    <source>
        <dbReference type="SAM" id="MobiDB-lite"/>
    </source>
</evidence>
<reference evidence="2 3" key="1">
    <citation type="submission" date="2017-06" db="EMBL/GenBank/DDBJ databases">
        <authorList>
            <person name="Kim H.J."/>
            <person name="Triplett B.A."/>
        </authorList>
    </citation>
    <scope>NUCLEOTIDE SEQUENCE [LARGE SCALE GENOMIC DNA]</scope>
    <source>
        <strain evidence="2 3">DSM 29052</strain>
    </source>
</reference>
<gene>
    <name evidence="2" type="ORF">SAMN06265370_10245</name>
</gene>
<feature type="region of interest" description="Disordered" evidence="1">
    <location>
        <begin position="1"/>
        <end position="27"/>
    </location>
</feature>
<evidence type="ECO:0000313" key="2">
    <source>
        <dbReference type="EMBL" id="SNR32727.1"/>
    </source>
</evidence>
<protein>
    <submittedName>
        <fullName evidence="2">Uncharacterized protein</fullName>
    </submittedName>
</protein>
<organism evidence="2 3">
    <name type="scientific">Puniceibacterium sediminis</name>
    <dbReference type="NCBI Taxonomy" id="1608407"/>
    <lineage>
        <taxon>Bacteria</taxon>
        <taxon>Pseudomonadati</taxon>
        <taxon>Pseudomonadota</taxon>
        <taxon>Alphaproteobacteria</taxon>
        <taxon>Rhodobacterales</taxon>
        <taxon>Paracoccaceae</taxon>
        <taxon>Puniceibacterium</taxon>
    </lineage>
</organism>